<dbReference type="InterPro" id="IPR003646">
    <property type="entry name" value="SH3-like_bac-type"/>
</dbReference>
<feature type="transmembrane region" description="Helical" evidence="1">
    <location>
        <begin position="186"/>
        <end position="208"/>
    </location>
</feature>
<keyword evidence="1" id="KW-1133">Transmembrane helix</keyword>
<dbReference type="Gene3D" id="2.30.30.40">
    <property type="entry name" value="SH3 Domains"/>
    <property type="match status" value="1"/>
</dbReference>
<evidence type="ECO:0000313" key="3">
    <source>
        <dbReference type="EMBL" id="SMX54558.1"/>
    </source>
</evidence>
<dbReference type="SMART" id="SM00287">
    <property type="entry name" value="SH3b"/>
    <property type="match status" value="1"/>
</dbReference>
<sequence>MRDPKQIRSNWAVLLVFSAILLVLLSFYNPVTGEPLAQQPTGVLSTVTSTPRGSYVVVNPLTATDTQINVRAGPNALTEKVGILLINQEANAIGRYGDWIQIEYPGARGGVAWVYANLVTLYGGDLPLVEPPPTSTPNVTRTIDPTLAAQFLITPDATRLPTFTEPAPLEIPTFESPGDSFRAGSLPMGLIIIGLGALGVFLGVIALISGR</sequence>
<evidence type="ECO:0000259" key="2">
    <source>
        <dbReference type="SMART" id="SM00287"/>
    </source>
</evidence>
<gene>
    <name evidence="3" type="ORF">CFX1CAM_1493</name>
</gene>
<organism evidence="3 4">
    <name type="scientific">Candidatus Brevifilum fermentans</name>
    <dbReference type="NCBI Taxonomy" id="1986204"/>
    <lineage>
        <taxon>Bacteria</taxon>
        <taxon>Bacillati</taxon>
        <taxon>Chloroflexota</taxon>
        <taxon>Anaerolineae</taxon>
        <taxon>Anaerolineales</taxon>
        <taxon>Anaerolineaceae</taxon>
        <taxon>Candidatus Brevifilum</taxon>
    </lineage>
</organism>
<reference evidence="4" key="1">
    <citation type="submission" date="2017-05" db="EMBL/GenBank/DDBJ databases">
        <authorList>
            <person name="Kirkegaard R."/>
            <person name="Mcilroy J S."/>
        </authorList>
    </citation>
    <scope>NUCLEOTIDE SEQUENCE [LARGE SCALE GENOMIC DNA]</scope>
</reference>
<evidence type="ECO:0000256" key="1">
    <source>
        <dbReference type="SAM" id="Phobius"/>
    </source>
</evidence>
<dbReference type="RefSeq" id="WP_087862392.1">
    <property type="nucleotide sequence ID" value="NZ_LT859958.1"/>
</dbReference>
<dbReference type="OrthoDB" id="163971at2"/>
<keyword evidence="1" id="KW-0472">Membrane</keyword>
<name>A0A1Y6K6P0_9CHLR</name>
<keyword evidence="1" id="KW-0812">Transmembrane</keyword>
<dbReference type="KEGG" id="abat:CFX1CAM_1493"/>
<evidence type="ECO:0000313" key="4">
    <source>
        <dbReference type="Proteomes" id="UP000195514"/>
    </source>
</evidence>
<dbReference type="Proteomes" id="UP000195514">
    <property type="component" value="Chromosome I"/>
</dbReference>
<proteinExistence type="predicted"/>
<dbReference type="AlphaFoldDB" id="A0A1Y6K6P0"/>
<dbReference type="EMBL" id="LT859958">
    <property type="protein sequence ID" value="SMX54558.1"/>
    <property type="molecule type" value="Genomic_DNA"/>
</dbReference>
<protein>
    <recommendedName>
        <fullName evidence="2">SH3b domain-containing protein</fullName>
    </recommendedName>
</protein>
<accession>A0A1Y6K6P0</accession>
<keyword evidence="4" id="KW-1185">Reference proteome</keyword>
<feature type="domain" description="SH3b" evidence="2">
    <location>
        <begin position="60"/>
        <end position="122"/>
    </location>
</feature>